<name>A0A655IE63_MYCTX</name>
<accession>A0A655IE63</accession>
<evidence type="ECO:0000313" key="3">
    <source>
        <dbReference type="Proteomes" id="UP000044938"/>
    </source>
</evidence>
<evidence type="ECO:0000313" key="2">
    <source>
        <dbReference type="EMBL" id="COV77584.1"/>
    </source>
</evidence>
<organism evidence="2 3">
    <name type="scientific">Mycobacterium tuberculosis</name>
    <dbReference type="NCBI Taxonomy" id="1773"/>
    <lineage>
        <taxon>Bacteria</taxon>
        <taxon>Bacillati</taxon>
        <taxon>Actinomycetota</taxon>
        <taxon>Actinomycetes</taxon>
        <taxon>Mycobacteriales</taxon>
        <taxon>Mycobacteriaceae</taxon>
        <taxon>Mycobacterium</taxon>
        <taxon>Mycobacterium tuberculosis complex</taxon>
    </lineage>
</organism>
<dbReference type="EC" id="2.-.-.-" evidence="2"/>
<dbReference type="EMBL" id="CSAJ01000076">
    <property type="protein sequence ID" value="COV77584.1"/>
    <property type="molecule type" value="Genomic_DNA"/>
</dbReference>
<proteinExistence type="predicted"/>
<dbReference type="AlphaFoldDB" id="A0A655IE63"/>
<sequence>MVYRQRDRAKMFALLWQSLRRQRQLLKRFEEMRRIYRDALPTLSSKQKWETALLPAANQEPEHG</sequence>
<protein>
    <submittedName>
        <fullName evidence="2">Bifunctional UDP-galactofuranosyl transferase GLFT</fullName>
        <ecNumber evidence="2">2.-.-.-</ecNumber>
        <ecNumber evidence="2">2.4.1.-</ecNumber>
    </submittedName>
</protein>
<dbReference type="EC" id="2.4.1.-" evidence="2"/>
<gene>
    <name evidence="2" type="primary">glfT</name>
    <name evidence="2" type="ORF">ERS007720_00900</name>
</gene>
<feature type="domain" description="Galactofuranosyltransferase-2 C-terminal" evidence="1">
    <location>
        <begin position="2"/>
        <end position="53"/>
    </location>
</feature>
<keyword evidence="2" id="KW-0328">Glycosyltransferase</keyword>
<reference evidence="2 3" key="1">
    <citation type="submission" date="2015-03" db="EMBL/GenBank/DDBJ databases">
        <authorList>
            <consortium name="Pathogen Informatics"/>
        </authorList>
    </citation>
    <scope>NUCLEOTIDE SEQUENCE [LARGE SCALE GENOMIC DNA]</scope>
    <source>
        <strain evidence="2 3">M09401471</strain>
    </source>
</reference>
<evidence type="ECO:0000259" key="1">
    <source>
        <dbReference type="Pfam" id="PF19320"/>
    </source>
</evidence>
<dbReference type="GO" id="GO:0016757">
    <property type="term" value="F:glycosyltransferase activity"/>
    <property type="evidence" value="ECO:0007669"/>
    <property type="project" value="UniProtKB-KW"/>
</dbReference>
<keyword evidence="2" id="KW-0808">Transferase</keyword>
<dbReference type="Pfam" id="PF19320">
    <property type="entry name" value="GlfT2_domain3"/>
    <property type="match status" value="1"/>
</dbReference>
<dbReference type="InterPro" id="IPR045699">
    <property type="entry name" value="GlfT2_C"/>
</dbReference>
<dbReference type="Proteomes" id="UP000044938">
    <property type="component" value="Unassembled WGS sequence"/>
</dbReference>